<evidence type="ECO:0000313" key="2">
    <source>
        <dbReference type="Proteomes" id="UP000317835"/>
    </source>
</evidence>
<evidence type="ECO:0000313" key="1">
    <source>
        <dbReference type="EMBL" id="QDV34582.1"/>
    </source>
</evidence>
<dbReference type="KEGG" id="tpla:ElP_24720"/>
<dbReference type="Proteomes" id="UP000317835">
    <property type="component" value="Chromosome"/>
</dbReference>
<accession>A0A518H167</accession>
<name>A0A518H167_9BACT</name>
<dbReference type="AlphaFoldDB" id="A0A518H167"/>
<dbReference type="RefSeq" id="WP_145269576.1">
    <property type="nucleotide sequence ID" value="NZ_CP036426.1"/>
</dbReference>
<gene>
    <name evidence="1" type="ORF">ElP_24720</name>
</gene>
<sequence>MFLKPPPPNYEPGTRVRVVQYVRVGHRRWMTETVGTVEREGLRPVGGMEMGGKALYCHQPTLRLRQDDGSITEVALDGNTRVEAIAGAAPEVAGGPPPRPV</sequence>
<keyword evidence="2" id="KW-1185">Reference proteome</keyword>
<organism evidence="1 2">
    <name type="scientific">Tautonia plasticadhaerens</name>
    <dbReference type="NCBI Taxonomy" id="2527974"/>
    <lineage>
        <taxon>Bacteria</taxon>
        <taxon>Pseudomonadati</taxon>
        <taxon>Planctomycetota</taxon>
        <taxon>Planctomycetia</taxon>
        <taxon>Isosphaerales</taxon>
        <taxon>Isosphaeraceae</taxon>
        <taxon>Tautonia</taxon>
    </lineage>
</organism>
<proteinExistence type="predicted"/>
<dbReference type="OrthoDB" id="283034at2"/>
<dbReference type="EMBL" id="CP036426">
    <property type="protein sequence ID" value="QDV34582.1"/>
    <property type="molecule type" value="Genomic_DNA"/>
</dbReference>
<protein>
    <submittedName>
        <fullName evidence="1">Uncharacterized protein</fullName>
    </submittedName>
</protein>
<reference evidence="1 2" key="1">
    <citation type="submission" date="2019-02" db="EMBL/GenBank/DDBJ databases">
        <title>Deep-cultivation of Planctomycetes and their phenomic and genomic characterization uncovers novel biology.</title>
        <authorList>
            <person name="Wiegand S."/>
            <person name="Jogler M."/>
            <person name="Boedeker C."/>
            <person name="Pinto D."/>
            <person name="Vollmers J."/>
            <person name="Rivas-Marin E."/>
            <person name="Kohn T."/>
            <person name="Peeters S.H."/>
            <person name="Heuer A."/>
            <person name="Rast P."/>
            <person name="Oberbeckmann S."/>
            <person name="Bunk B."/>
            <person name="Jeske O."/>
            <person name="Meyerdierks A."/>
            <person name="Storesund J.E."/>
            <person name="Kallscheuer N."/>
            <person name="Luecker S."/>
            <person name="Lage O.M."/>
            <person name="Pohl T."/>
            <person name="Merkel B.J."/>
            <person name="Hornburger P."/>
            <person name="Mueller R.-W."/>
            <person name="Bruemmer F."/>
            <person name="Labrenz M."/>
            <person name="Spormann A.M."/>
            <person name="Op den Camp H."/>
            <person name="Overmann J."/>
            <person name="Amann R."/>
            <person name="Jetten M.S.M."/>
            <person name="Mascher T."/>
            <person name="Medema M.H."/>
            <person name="Devos D.P."/>
            <person name="Kaster A.-K."/>
            <person name="Ovreas L."/>
            <person name="Rohde M."/>
            <person name="Galperin M.Y."/>
            <person name="Jogler C."/>
        </authorList>
    </citation>
    <scope>NUCLEOTIDE SEQUENCE [LARGE SCALE GENOMIC DNA]</scope>
    <source>
        <strain evidence="1 2">ElP</strain>
    </source>
</reference>